<dbReference type="Gene3D" id="3.40.190.10">
    <property type="entry name" value="Periplasmic binding protein-like II"/>
    <property type="match status" value="2"/>
</dbReference>
<dbReference type="OrthoDB" id="147067at2"/>
<evidence type="ECO:0000313" key="3">
    <source>
        <dbReference type="EMBL" id="RSL31520.1"/>
    </source>
</evidence>
<accession>A0A3R9WQL5</accession>
<dbReference type="EMBL" id="RBVX01000023">
    <property type="protein sequence ID" value="RSL31520.1"/>
    <property type="molecule type" value="Genomic_DNA"/>
</dbReference>
<dbReference type="AlphaFoldDB" id="A0A3R9WQL5"/>
<dbReference type="Pfam" id="PF14502">
    <property type="entry name" value="HTH_41"/>
    <property type="match status" value="1"/>
</dbReference>
<organism evidence="3 4">
    <name type="scientific">Salibacterium salarium</name>
    <dbReference type="NCBI Taxonomy" id="284579"/>
    <lineage>
        <taxon>Bacteria</taxon>
        <taxon>Bacillati</taxon>
        <taxon>Bacillota</taxon>
        <taxon>Bacilli</taxon>
        <taxon>Bacillales</taxon>
        <taxon>Bacillaceae</taxon>
    </lineage>
</organism>
<dbReference type="Gene3D" id="1.10.10.10">
    <property type="entry name" value="Winged helix-like DNA-binding domain superfamily/Winged helix DNA-binding domain"/>
    <property type="match status" value="1"/>
</dbReference>
<sequence>MVRIWESLYSKNGLAAKYIAKELLKIEVGERIPRVTDFCEKLALGRGTVQGAIKLLEELGGIGLDSRGHLGTFLVKKDVSVLLDISEEGPAVGVMPLPYSAKYEGLATGIVEEFEWMDRRVSLAYMRGASNRLEALKIRRYDFAIVSHLAALEGKQSHEGLRIIKRFGPRTYVTGHRIFFVDPHKKKIEDGMRVGIDRTSPDQSMCTIHECEGLDVELVDLNYMQLFNMLKQEKIDAAVWNMDEVKSVNHFNSADFSSDKAKQLTQLSSEAVVVVDENRTDIIDQVESLTIHNITMTQQSIEEGERFPRY</sequence>
<proteinExistence type="predicted"/>
<dbReference type="NCBIfam" id="NF041241">
    <property type="entry name" value="YhfZ_full"/>
    <property type="match status" value="1"/>
</dbReference>
<reference evidence="3 4" key="1">
    <citation type="submission" date="2018-10" db="EMBL/GenBank/DDBJ databases">
        <title>Draft genome sequence of Bacillus salarius IM0101, isolated from a hypersaline soil in Inner Mongolia, China.</title>
        <authorList>
            <person name="Yamprayoonswat W."/>
            <person name="Boonvisut S."/>
            <person name="Jumpathong W."/>
            <person name="Sittihan S."/>
            <person name="Ruangsuj P."/>
            <person name="Wanthongcharoen S."/>
            <person name="Thongpramul N."/>
            <person name="Pimmason S."/>
            <person name="Yu B."/>
            <person name="Yasawong M."/>
        </authorList>
    </citation>
    <scope>NUCLEOTIDE SEQUENCE [LARGE SCALE GENOMIC DNA]</scope>
    <source>
        <strain evidence="3 4">IM0101</strain>
    </source>
</reference>
<evidence type="ECO:0000259" key="2">
    <source>
        <dbReference type="Pfam" id="PF14503"/>
    </source>
</evidence>
<gene>
    <name evidence="3" type="ORF">D7Z54_19975</name>
</gene>
<protein>
    <submittedName>
        <fullName evidence="3">Transcriptional regulator</fullName>
    </submittedName>
</protein>
<keyword evidence="4" id="KW-1185">Reference proteome</keyword>
<dbReference type="SUPFAM" id="SSF53850">
    <property type="entry name" value="Periplasmic binding protein-like II"/>
    <property type="match status" value="1"/>
</dbReference>
<dbReference type="InterPro" id="IPR036388">
    <property type="entry name" value="WH-like_DNA-bd_sf"/>
</dbReference>
<dbReference type="Pfam" id="PF14503">
    <property type="entry name" value="YhfZ_C"/>
    <property type="match status" value="1"/>
</dbReference>
<evidence type="ECO:0000259" key="1">
    <source>
        <dbReference type="Pfam" id="PF14502"/>
    </source>
</evidence>
<dbReference type="Proteomes" id="UP000275076">
    <property type="component" value="Unassembled WGS sequence"/>
</dbReference>
<evidence type="ECO:0000313" key="4">
    <source>
        <dbReference type="Proteomes" id="UP000275076"/>
    </source>
</evidence>
<feature type="domain" description="YhfZ helix-turn-helix" evidence="1">
    <location>
        <begin position="28"/>
        <end position="74"/>
    </location>
</feature>
<dbReference type="InterPro" id="IPR032791">
    <property type="entry name" value="YhfZ_C"/>
</dbReference>
<name>A0A3R9WQL5_9BACI</name>
<dbReference type="InterPro" id="IPR041444">
    <property type="entry name" value="HTH_41"/>
</dbReference>
<comment type="caution">
    <text evidence="3">The sequence shown here is derived from an EMBL/GenBank/DDBJ whole genome shotgun (WGS) entry which is preliminary data.</text>
</comment>
<feature type="domain" description="Uncharacterised protein YhfZ C-terminal" evidence="2">
    <location>
        <begin position="78"/>
        <end position="310"/>
    </location>
</feature>
<dbReference type="RefSeq" id="WP_125558319.1">
    <property type="nucleotide sequence ID" value="NZ_RBVX01000023.1"/>
</dbReference>